<evidence type="ECO:0000313" key="1">
    <source>
        <dbReference type="EMBL" id="CEK71268.1"/>
    </source>
</evidence>
<gene>
    <name evidence="1" type="primary">ORF77605</name>
</gene>
<dbReference type="EMBL" id="HACG01024403">
    <property type="protein sequence ID" value="CEK71268.1"/>
    <property type="molecule type" value="Transcribed_RNA"/>
</dbReference>
<proteinExistence type="predicted"/>
<accession>A0A0B6ZRQ9</accession>
<dbReference type="AlphaFoldDB" id="A0A0B6ZRQ9"/>
<reference evidence="1" key="1">
    <citation type="submission" date="2014-12" db="EMBL/GenBank/DDBJ databases">
        <title>Insight into the proteome of Arion vulgaris.</title>
        <authorList>
            <person name="Aradska J."/>
            <person name="Bulat T."/>
            <person name="Smidak R."/>
            <person name="Sarate P."/>
            <person name="Gangsoo J."/>
            <person name="Sialana F."/>
            <person name="Bilban M."/>
            <person name="Lubec G."/>
        </authorList>
    </citation>
    <scope>NUCLEOTIDE SEQUENCE</scope>
    <source>
        <tissue evidence="1">Skin</tissue>
    </source>
</reference>
<name>A0A0B6ZRQ9_9EUPU</name>
<organism evidence="1">
    <name type="scientific">Arion vulgaris</name>
    <dbReference type="NCBI Taxonomy" id="1028688"/>
    <lineage>
        <taxon>Eukaryota</taxon>
        <taxon>Metazoa</taxon>
        <taxon>Spiralia</taxon>
        <taxon>Lophotrochozoa</taxon>
        <taxon>Mollusca</taxon>
        <taxon>Gastropoda</taxon>
        <taxon>Heterobranchia</taxon>
        <taxon>Euthyneura</taxon>
        <taxon>Panpulmonata</taxon>
        <taxon>Eupulmonata</taxon>
        <taxon>Stylommatophora</taxon>
        <taxon>Helicina</taxon>
        <taxon>Arionoidea</taxon>
        <taxon>Arionidae</taxon>
        <taxon>Arion</taxon>
    </lineage>
</organism>
<protein>
    <submittedName>
        <fullName evidence="1">Uncharacterized protein</fullName>
    </submittedName>
</protein>
<sequence>MNARTMNARTKQQHIQNVLSALNQSSLEINSMPSCIMTCLRVHSDDQYKKYGA</sequence>